<dbReference type="Gene3D" id="2.30.110.10">
    <property type="entry name" value="Electron Transport, Fmn-binding Protein, Chain A"/>
    <property type="match status" value="1"/>
</dbReference>
<reference evidence="3" key="1">
    <citation type="journal article" date="2019" name="Int. J. Syst. Evol. Microbiol.">
        <title>The Global Catalogue of Microorganisms (GCM) 10K type strain sequencing project: providing services to taxonomists for standard genome sequencing and annotation.</title>
        <authorList>
            <consortium name="The Broad Institute Genomics Platform"/>
            <consortium name="The Broad Institute Genome Sequencing Center for Infectious Disease"/>
            <person name="Wu L."/>
            <person name="Ma J."/>
        </authorList>
    </citation>
    <scope>NUCLEOTIDE SEQUENCE [LARGE SCALE GENOMIC DNA]</scope>
    <source>
        <strain evidence="3">JCM 9687</strain>
    </source>
</reference>
<dbReference type="PANTHER" id="PTHR42815:SF2">
    <property type="entry name" value="FAD-BINDING, PUTATIVE (AFU_ORTHOLOGUE AFUA_6G07600)-RELATED"/>
    <property type="match status" value="1"/>
</dbReference>
<dbReference type="NCBIfam" id="TIGR04025">
    <property type="entry name" value="PPOX_FMN_DR2398"/>
    <property type="match status" value="1"/>
</dbReference>
<dbReference type="SUPFAM" id="SSF50475">
    <property type="entry name" value="FMN-binding split barrel"/>
    <property type="match status" value="1"/>
</dbReference>
<protein>
    <recommendedName>
        <fullName evidence="1">Pyridoxamine 5'-phosphate oxidase N-terminal domain-containing protein</fullName>
    </recommendedName>
</protein>
<evidence type="ECO:0000313" key="3">
    <source>
        <dbReference type="Proteomes" id="UP001500483"/>
    </source>
</evidence>
<sequence>MDVSPRGDAPGGVLVVEEGRALVFADRKGNRRLDSLRNVLRHPQVGMLFFVPGSNDTVRVNGTATVLRGGPHLDELAVDGKRPDLAIRVRIDELYLHCAKAFLRSSMWDPASWPEPGTVPSAGRIAKSQAGSRMPESVFNAALKLDARFRKY</sequence>
<accession>A0ABP6RR70</accession>
<feature type="domain" description="Pyridoxamine 5'-phosphate oxidase N-terminal" evidence="1">
    <location>
        <begin position="5"/>
        <end position="98"/>
    </location>
</feature>
<gene>
    <name evidence="2" type="ORF">GCM10020366_30190</name>
</gene>
<name>A0ABP6RR70_9PSEU</name>
<dbReference type="InterPro" id="IPR011576">
    <property type="entry name" value="Pyridox_Oxase_N"/>
</dbReference>
<dbReference type="InterPro" id="IPR012349">
    <property type="entry name" value="Split_barrel_FMN-bd"/>
</dbReference>
<dbReference type="Pfam" id="PF01243">
    <property type="entry name" value="PNPOx_N"/>
    <property type="match status" value="1"/>
</dbReference>
<evidence type="ECO:0000313" key="2">
    <source>
        <dbReference type="EMBL" id="GAA3358374.1"/>
    </source>
</evidence>
<organism evidence="2 3">
    <name type="scientific">Saccharopolyspora gregorii</name>
    <dbReference type="NCBI Taxonomy" id="33914"/>
    <lineage>
        <taxon>Bacteria</taxon>
        <taxon>Bacillati</taxon>
        <taxon>Actinomycetota</taxon>
        <taxon>Actinomycetes</taxon>
        <taxon>Pseudonocardiales</taxon>
        <taxon>Pseudonocardiaceae</taxon>
        <taxon>Saccharopolyspora</taxon>
    </lineage>
</organism>
<comment type="caution">
    <text evidence="2">The sequence shown here is derived from an EMBL/GenBank/DDBJ whole genome shotgun (WGS) entry which is preliminary data.</text>
</comment>
<dbReference type="Proteomes" id="UP001500483">
    <property type="component" value="Unassembled WGS sequence"/>
</dbReference>
<proteinExistence type="predicted"/>
<evidence type="ECO:0000259" key="1">
    <source>
        <dbReference type="Pfam" id="PF01243"/>
    </source>
</evidence>
<dbReference type="PANTHER" id="PTHR42815">
    <property type="entry name" value="FAD-BINDING, PUTATIVE (AFU_ORTHOLOGUE AFUA_6G07600)-RELATED"/>
    <property type="match status" value="1"/>
</dbReference>
<keyword evidence="3" id="KW-1185">Reference proteome</keyword>
<dbReference type="InterPro" id="IPR024029">
    <property type="entry name" value="Pyridox_Oxase_FMN-dep"/>
</dbReference>
<dbReference type="EMBL" id="BAAAYK010000038">
    <property type="protein sequence ID" value="GAA3358374.1"/>
    <property type="molecule type" value="Genomic_DNA"/>
</dbReference>